<gene>
    <name evidence="1" type="ORF">GCM10023095_02080</name>
</gene>
<name>A0ABP8PXK6_9GAMM</name>
<evidence type="ECO:0000313" key="1">
    <source>
        <dbReference type="EMBL" id="GAA4492864.1"/>
    </source>
</evidence>
<dbReference type="RefSeq" id="WP_345009179.1">
    <property type="nucleotide sequence ID" value="NZ_BAABFC010000001.1"/>
</dbReference>
<reference evidence="2" key="1">
    <citation type="journal article" date="2019" name="Int. J. Syst. Evol. Microbiol.">
        <title>The Global Catalogue of Microorganisms (GCM) 10K type strain sequencing project: providing services to taxonomists for standard genome sequencing and annotation.</title>
        <authorList>
            <consortium name="The Broad Institute Genomics Platform"/>
            <consortium name="The Broad Institute Genome Sequencing Center for Infectious Disease"/>
            <person name="Wu L."/>
            <person name="Ma J."/>
        </authorList>
    </citation>
    <scope>NUCLEOTIDE SEQUENCE [LARGE SCALE GENOMIC DNA]</scope>
    <source>
        <strain evidence="2">JCM 32226</strain>
    </source>
</reference>
<accession>A0ABP8PXK6</accession>
<keyword evidence="2" id="KW-1185">Reference proteome</keyword>
<comment type="caution">
    <text evidence="1">The sequence shown here is derived from an EMBL/GenBank/DDBJ whole genome shotgun (WGS) entry which is preliminary data.</text>
</comment>
<protein>
    <submittedName>
        <fullName evidence="1">Uncharacterized protein</fullName>
    </submittedName>
</protein>
<evidence type="ECO:0000313" key="2">
    <source>
        <dbReference type="Proteomes" id="UP001501321"/>
    </source>
</evidence>
<organism evidence="1 2">
    <name type="scientific">Pseudaeromonas paramecii</name>
    <dbReference type="NCBI Taxonomy" id="2138166"/>
    <lineage>
        <taxon>Bacteria</taxon>
        <taxon>Pseudomonadati</taxon>
        <taxon>Pseudomonadota</taxon>
        <taxon>Gammaproteobacteria</taxon>
        <taxon>Aeromonadales</taxon>
        <taxon>Aeromonadaceae</taxon>
        <taxon>Pseudaeromonas</taxon>
    </lineage>
</organism>
<dbReference type="Pfam" id="PF07459">
    <property type="entry name" value="CTX_RstB"/>
    <property type="match status" value="1"/>
</dbReference>
<sequence length="117" mass="13371">MIEGQKIPGVRICSAVRLTGTSAKTNKGYDMVKVLYLLPARDYEKEGFSKKGWGFEYREISGIVDDALFDDFERLVFLEPCDIYVANHPEDLSKNVIVRVEQKLTEFVQKKPEPIKA</sequence>
<dbReference type="Proteomes" id="UP001501321">
    <property type="component" value="Unassembled WGS sequence"/>
</dbReference>
<dbReference type="InterPro" id="IPR010008">
    <property type="entry name" value="Vibrio_Phage_CTX_RstB"/>
</dbReference>
<dbReference type="EMBL" id="BAABFC010000001">
    <property type="protein sequence ID" value="GAA4492864.1"/>
    <property type="molecule type" value="Genomic_DNA"/>
</dbReference>
<proteinExistence type="predicted"/>